<dbReference type="PANTHER" id="PTHR35519:SF2">
    <property type="entry name" value="PH DOMAIN PROTEIN"/>
    <property type="match status" value="1"/>
</dbReference>
<proteinExistence type="predicted"/>
<dbReference type="Pfam" id="PF13430">
    <property type="entry name" value="DUF4112"/>
    <property type="match status" value="1"/>
</dbReference>
<reference evidence="2 3" key="1">
    <citation type="submission" date="2020-02" db="EMBL/GenBank/DDBJ databases">
        <title>Pseudoroseicyclus tamarix, sp. nov., isolated from offshore sediment of a Tamarix chinensis forest.</title>
        <authorList>
            <person name="Gai Y."/>
        </authorList>
    </citation>
    <scope>NUCLEOTIDE SEQUENCE [LARGE SCALE GENOMIC DNA]</scope>
    <source>
        <strain evidence="2 3">CLL3-39</strain>
    </source>
</reference>
<protein>
    <submittedName>
        <fullName evidence="2">DUF4112 domain-containing protein</fullName>
    </submittedName>
</protein>
<evidence type="ECO:0000256" key="1">
    <source>
        <dbReference type="SAM" id="MobiDB-lite"/>
    </source>
</evidence>
<dbReference type="AlphaFoldDB" id="A0A6B2JSL5"/>
<organism evidence="2 3">
    <name type="scientific">Pseudoroseicyclus tamaricis</name>
    <dbReference type="NCBI Taxonomy" id="2705421"/>
    <lineage>
        <taxon>Bacteria</taxon>
        <taxon>Pseudomonadati</taxon>
        <taxon>Pseudomonadota</taxon>
        <taxon>Alphaproteobacteria</taxon>
        <taxon>Rhodobacterales</taxon>
        <taxon>Paracoccaceae</taxon>
        <taxon>Pseudoroseicyclus</taxon>
    </lineage>
</organism>
<dbReference type="EMBL" id="JAAGAB010000002">
    <property type="protein sequence ID" value="NDV00990.1"/>
    <property type="molecule type" value="Genomic_DNA"/>
</dbReference>
<dbReference type="InterPro" id="IPR025187">
    <property type="entry name" value="DUF4112"/>
</dbReference>
<feature type="region of interest" description="Disordered" evidence="1">
    <location>
        <begin position="1"/>
        <end position="25"/>
    </location>
</feature>
<accession>A0A6B2JSL5</accession>
<sequence length="146" mass="15904">MDTTDRARSTETTGAPVGQPRAGDRQLDHAAELARVERMAKLLDARWRVFGFRVGLDSVMGLVPGIGDTLALAPGVWMIWQARRLGVSNEGIARMLANSGLDYLIGLIPLIGDLFDVGFKANLRNAEILRDHLKKDAERAGRPISG</sequence>
<gene>
    <name evidence="2" type="ORF">GZA08_08420</name>
</gene>
<evidence type="ECO:0000313" key="3">
    <source>
        <dbReference type="Proteomes" id="UP000474757"/>
    </source>
</evidence>
<evidence type="ECO:0000313" key="2">
    <source>
        <dbReference type="EMBL" id="NDV00990.1"/>
    </source>
</evidence>
<keyword evidence="3" id="KW-1185">Reference proteome</keyword>
<name>A0A6B2JSL5_9RHOB</name>
<dbReference type="PANTHER" id="PTHR35519">
    <property type="entry name" value="MEMBRANE PROTEINS"/>
    <property type="match status" value="1"/>
</dbReference>
<dbReference type="Proteomes" id="UP000474757">
    <property type="component" value="Unassembled WGS sequence"/>
</dbReference>
<comment type="caution">
    <text evidence="2">The sequence shown here is derived from an EMBL/GenBank/DDBJ whole genome shotgun (WGS) entry which is preliminary data.</text>
</comment>